<dbReference type="PANTHER" id="PTHR31025">
    <property type="entry name" value="SI:CH211-196P9.1-RELATED"/>
    <property type="match status" value="1"/>
</dbReference>
<organism evidence="1 2">
    <name type="scientific">Temnothorax curvispinosus</name>
    <dbReference type="NCBI Taxonomy" id="300111"/>
    <lineage>
        <taxon>Eukaryota</taxon>
        <taxon>Metazoa</taxon>
        <taxon>Ecdysozoa</taxon>
        <taxon>Arthropoda</taxon>
        <taxon>Hexapoda</taxon>
        <taxon>Insecta</taxon>
        <taxon>Pterygota</taxon>
        <taxon>Neoptera</taxon>
        <taxon>Endopterygota</taxon>
        <taxon>Hymenoptera</taxon>
        <taxon>Apocrita</taxon>
        <taxon>Aculeata</taxon>
        <taxon>Formicoidea</taxon>
        <taxon>Formicidae</taxon>
        <taxon>Myrmicinae</taxon>
        <taxon>Temnothorax</taxon>
    </lineage>
</organism>
<evidence type="ECO:0000313" key="2">
    <source>
        <dbReference type="RefSeq" id="XP_024884191.1"/>
    </source>
</evidence>
<evidence type="ECO:0000313" key="1">
    <source>
        <dbReference type="Proteomes" id="UP000504618"/>
    </source>
</evidence>
<accession>A0A6J1QTB6</accession>
<dbReference type="RefSeq" id="XP_024884191.1">
    <property type="nucleotide sequence ID" value="XM_025028423.1"/>
</dbReference>
<keyword evidence="1" id="KW-1185">Reference proteome</keyword>
<dbReference type="Proteomes" id="UP000504618">
    <property type="component" value="Unplaced"/>
</dbReference>
<dbReference type="PANTHER" id="PTHR31025:SF29">
    <property type="entry name" value="SI:CH211-196P9.1"/>
    <property type="match status" value="1"/>
</dbReference>
<proteinExistence type="predicted"/>
<dbReference type="OrthoDB" id="8193468at2759"/>
<reference evidence="2" key="1">
    <citation type="submission" date="2025-08" db="UniProtKB">
        <authorList>
            <consortium name="RefSeq"/>
        </authorList>
    </citation>
    <scope>IDENTIFICATION</scope>
    <source>
        <tissue evidence="2">Whole body</tissue>
    </source>
</reference>
<name>A0A6J1QTB6_9HYME</name>
<dbReference type="GeneID" id="112462565"/>
<protein>
    <submittedName>
        <fullName evidence="2">Uncharacterized protein LOC112462565</fullName>
    </submittedName>
</protein>
<dbReference type="AlphaFoldDB" id="A0A6J1QTB6"/>
<gene>
    <name evidence="2" type="primary">LOC112462565</name>
</gene>
<sequence>MTAIHCLTVHRLLVTTLSVYCLLTSIWKVLQTILPVVNEALNETAIGRNLLEEYEVSATLKPESRRALVRLIVEHIQEQHGIIPSTNVKIFYAKGIVQNFPTLRDPSTAEGYELFYNPKDRSGYLSWRLRTVNRITDSYNNPKKAKIQAGIALLASSSPENPRVPDSQINENQEKEIVEWLKNASPTTQLADIEVRMRQSLKYRRTIILDPKLSKNILIEFPRFLDTPGLIQKDFEALMPEHSSKLIENWQEFESRIFKVSEITIKKKSKNIA</sequence>